<keyword evidence="6" id="KW-0812">Transmembrane</keyword>
<organism evidence="7 8">
    <name type="scientific">Candidatus Endonucleibacter bathymodioli</name>
    <dbReference type="NCBI Taxonomy" id="539814"/>
    <lineage>
        <taxon>Bacteria</taxon>
        <taxon>Pseudomonadati</taxon>
        <taxon>Pseudomonadota</taxon>
        <taxon>Gammaproteobacteria</taxon>
        <taxon>Oceanospirillales</taxon>
        <taxon>Endozoicomonadaceae</taxon>
        <taxon>Candidatus Endonucleibacter</taxon>
    </lineage>
</organism>
<evidence type="ECO:0000313" key="7">
    <source>
        <dbReference type="EMBL" id="MDP0589766.1"/>
    </source>
</evidence>
<accession>A0AA90P296</accession>
<keyword evidence="6" id="KW-0472">Membrane</keyword>
<sequence>MPLITIIVAAITAIVTVMLAYFFNRQQSLHHRERLELNASQCNNQLVKMEQVEVALNNELRIIRDERQELLLEKRRLEVSLAGVEIRYSESANELVELKNRIIEYERNFQRVCQIEGQAKEQSIQLVHLQSERLEFLDKLEAERLACTQAEKHSQELKTRLEEQQRHNQIAIKQLNENKDVLKQEFNNLANDIFEAKAKTFSDQHKDRLEGTLKPFRDQLTDFRSKVEEARKEEHAGRAALKQQLEMLHSLNQKITDEAGNLTRALKGDKKLQGSWGELQVEKILESSGLIKGREYDREPNFKDNEGQNKRPDFVVYLPEGKHLIIDSKVSLVDYMDYVNSTVEAMREKALSRHINSIRNHIKGLSEKGYSKLPSLQSPDFVFMFMPIEPAFMIAFQYDQQLFNDAFELRIVVVAPTTLLATLRTVANLWSIERQNTNARALADRAGSVYDKLRVFVDKMERLDGQLSVARDTYDDAMNTLRQGRGNLMSQANEFMNLGVRVKKEFSQQTLSAADLRSDSTLE</sequence>
<dbReference type="PANTHER" id="PTHR30563">
    <property type="entry name" value="DNA RECOMBINATION PROTEIN RMUC"/>
    <property type="match status" value="1"/>
</dbReference>
<dbReference type="Pfam" id="PF02646">
    <property type="entry name" value="RmuC"/>
    <property type="match status" value="1"/>
</dbReference>
<dbReference type="InterPro" id="IPR003798">
    <property type="entry name" value="DNA_recombination_RmuC"/>
</dbReference>
<evidence type="ECO:0000256" key="3">
    <source>
        <dbReference type="ARBA" id="ARBA00023054"/>
    </source>
</evidence>
<dbReference type="AlphaFoldDB" id="A0AA90P296"/>
<evidence type="ECO:0000256" key="4">
    <source>
        <dbReference type="ARBA" id="ARBA00023172"/>
    </source>
</evidence>
<proteinExistence type="inferred from homology"/>
<dbReference type="Proteomes" id="UP001178148">
    <property type="component" value="Unassembled WGS sequence"/>
</dbReference>
<evidence type="ECO:0000256" key="5">
    <source>
        <dbReference type="SAM" id="Coils"/>
    </source>
</evidence>
<dbReference type="EMBL" id="JASXSV010000020">
    <property type="protein sequence ID" value="MDP0589766.1"/>
    <property type="molecule type" value="Genomic_DNA"/>
</dbReference>
<evidence type="ECO:0000256" key="1">
    <source>
        <dbReference type="ARBA" id="ARBA00003416"/>
    </source>
</evidence>
<reference evidence="7 8" key="1">
    <citation type="journal article" date="2023" name="bioRxiv">
        <title>An intranuclear bacterial parasite of deep-sea mussels expresses apoptosis inhibitors acquired from its host.</title>
        <authorList>
            <person name="Gonzalez Porras M.A."/>
            <person name="Assie A."/>
            <person name="Tietjen M."/>
            <person name="Violette M."/>
            <person name="Kleiner M."/>
            <person name="Gruber-Vodicka H."/>
            <person name="Dubilier N."/>
            <person name="Leisch N."/>
        </authorList>
    </citation>
    <scope>NUCLEOTIDE SEQUENCE [LARGE SCALE GENOMIC DNA]</scope>
    <source>
        <strain evidence="7">IAP13</strain>
    </source>
</reference>
<evidence type="ECO:0000256" key="6">
    <source>
        <dbReference type="SAM" id="Phobius"/>
    </source>
</evidence>
<feature type="coiled-coil region" evidence="5">
    <location>
        <begin position="147"/>
        <end position="199"/>
    </location>
</feature>
<comment type="function">
    <text evidence="1">Involved in DNA recombination.</text>
</comment>
<protein>
    <submittedName>
        <fullName evidence="7">DNA recombination protein RmuC</fullName>
    </submittedName>
</protein>
<keyword evidence="3 5" id="KW-0175">Coiled coil</keyword>
<dbReference type="PANTHER" id="PTHR30563:SF0">
    <property type="entry name" value="DNA RECOMBINATION PROTEIN RMUC"/>
    <property type="match status" value="1"/>
</dbReference>
<comment type="similarity">
    <text evidence="2">Belongs to the RmuC family.</text>
</comment>
<dbReference type="GO" id="GO:0006310">
    <property type="term" value="P:DNA recombination"/>
    <property type="evidence" value="ECO:0007669"/>
    <property type="project" value="UniProtKB-KW"/>
</dbReference>
<comment type="caution">
    <text evidence="7">The sequence shown here is derived from an EMBL/GenBank/DDBJ whole genome shotgun (WGS) entry which is preliminary data.</text>
</comment>
<keyword evidence="6" id="KW-1133">Transmembrane helix</keyword>
<feature type="transmembrane region" description="Helical" evidence="6">
    <location>
        <begin position="6"/>
        <end position="24"/>
    </location>
</feature>
<keyword evidence="4" id="KW-0233">DNA recombination</keyword>
<evidence type="ECO:0000256" key="2">
    <source>
        <dbReference type="ARBA" id="ARBA00009840"/>
    </source>
</evidence>
<gene>
    <name evidence="7" type="primary">rmuC</name>
    <name evidence="7" type="ORF">QS748_11485</name>
</gene>
<keyword evidence="8" id="KW-1185">Reference proteome</keyword>
<name>A0AA90P296_9GAMM</name>
<evidence type="ECO:0000313" key="8">
    <source>
        <dbReference type="Proteomes" id="UP001178148"/>
    </source>
</evidence>
<feature type="coiled-coil region" evidence="5">
    <location>
        <begin position="32"/>
        <end position="108"/>
    </location>
</feature>